<proteinExistence type="inferred from homology"/>
<protein>
    <recommendedName>
        <fullName evidence="7">Nuclear envelope membrane protein</fullName>
    </recommendedName>
    <alternativeName>
        <fullName evidence="6">Nuclear rim protein</fullName>
    </alternativeName>
</protein>
<organism evidence="9">
    <name type="scientific">Xenopsylla cheopis</name>
    <name type="common">Oriental rat flea</name>
    <name type="synonym">Pulex cheopis</name>
    <dbReference type="NCBI Taxonomy" id="163159"/>
    <lineage>
        <taxon>Eukaryota</taxon>
        <taxon>Metazoa</taxon>
        <taxon>Ecdysozoa</taxon>
        <taxon>Arthropoda</taxon>
        <taxon>Hexapoda</taxon>
        <taxon>Insecta</taxon>
        <taxon>Pterygota</taxon>
        <taxon>Neoptera</taxon>
        <taxon>Endopterygota</taxon>
        <taxon>Siphonaptera</taxon>
        <taxon>Pulicidae</taxon>
        <taxon>Xenopsyllinae</taxon>
        <taxon>Xenopsylla</taxon>
    </lineage>
</organism>
<evidence type="ECO:0000256" key="2">
    <source>
        <dbReference type="ARBA" id="ARBA00010631"/>
    </source>
</evidence>
<dbReference type="EMBL" id="GIIL01005714">
    <property type="protein sequence ID" value="NOV49440.1"/>
    <property type="molecule type" value="Transcribed_RNA"/>
</dbReference>
<evidence type="ECO:0000256" key="6">
    <source>
        <dbReference type="ARBA" id="ARBA00031700"/>
    </source>
</evidence>
<dbReference type="InterPro" id="IPR033580">
    <property type="entry name" value="Nurim-like"/>
</dbReference>
<keyword evidence="3 8" id="KW-0812">Transmembrane</keyword>
<feature type="transmembrane region" description="Helical" evidence="8">
    <location>
        <begin position="89"/>
        <end position="108"/>
    </location>
</feature>
<evidence type="ECO:0000313" key="9">
    <source>
        <dbReference type="EMBL" id="NOV49440.1"/>
    </source>
</evidence>
<feature type="transmembrane region" description="Helical" evidence="8">
    <location>
        <begin position="192"/>
        <end position="219"/>
    </location>
</feature>
<feature type="transmembrane region" description="Helical" evidence="8">
    <location>
        <begin position="128"/>
        <end position="151"/>
    </location>
</feature>
<accession>A0A6M2DUY0</accession>
<evidence type="ECO:0000256" key="3">
    <source>
        <dbReference type="ARBA" id="ARBA00022692"/>
    </source>
</evidence>
<dbReference type="PANTHER" id="PTHR31040:SF1">
    <property type="entry name" value="NURIM"/>
    <property type="match status" value="1"/>
</dbReference>
<sequence length="254" mass="30139">MKIKYIGFSVGALLSFLSSFYSAVCLLLFLSSSKRNQEDLIYSSELDDQLQAVYSLFIDYALLALFIIQHSAMANSKFKQFIERLGLKVLERSIYNFATSFCLILLINNWKRVDLYNIWEWPIESYPIVNTFIFILHLVSWCMIYGGSLLMDTPEIFGIKQVFYDMRGLSCPMTYKSEELRRLYQHMRHPSFMALTVIFWFTPIMSLDRLLLAIMWSLYMLLGWRTDSYDLEYQKGQLDRKHYELHRFLQKPCT</sequence>
<evidence type="ECO:0000256" key="7">
    <source>
        <dbReference type="ARBA" id="ARBA00032957"/>
    </source>
</evidence>
<evidence type="ECO:0000256" key="1">
    <source>
        <dbReference type="ARBA" id="ARBA00004473"/>
    </source>
</evidence>
<evidence type="ECO:0000256" key="5">
    <source>
        <dbReference type="ARBA" id="ARBA00023136"/>
    </source>
</evidence>
<evidence type="ECO:0000256" key="8">
    <source>
        <dbReference type="SAM" id="Phobius"/>
    </source>
</evidence>
<feature type="transmembrane region" description="Helical" evidence="8">
    <location>
        <begin position="50"/>
        <end position="68"/>
    </location>
</feature>
<comment type="subcellular location">
    <subcellularLocation>
        <location evidence="1">Nucleus inner membrane</location>
        <topology evidence="1">Multi-pass membrane protein</topology>
    </subcellularLocation>
</comment>
<keyword evidence="4 8" id="KW-1133">Transmembrane helix</keyword>
<reference evidence="9" key="1">
    <citation type="submission" date="2020-03" db="EMBL/GenBank/DDBJ databases">
        <title>Transcriptomic Profiling of the Digestive Tract of the Rat Flea, Xenopsylla cheopis, Following Blood Feeding and Infection with Yersinia pestis.</title>
        <authorList>
            <person name="Bland D.M."/>
            <person name="Martens C.A."/>
            <person name="Virtaneva K."/>
            <person name="Kanakabandi K."/>
            <person name="Long D."/>
            <person name="Rosenke R."/>
            <person name="Saturday G.A."/>
            <person name="Hoyt F.H."/>
            <person name="Bruno D.P."/>
            <person name="Ribeiro J.M.C."/>
            <person name="Hinnebusch J."/>
        </authorList>
    </citation>
    <scope>NUCLEOTIDE SEQUENCE</scope>
</reference>
<feature type="transmembrane region" description="Helical" evidence="8">
    <location>
        <begin position="7"/>
        <end position="30"/>
    </location>
</feature>
<keyword evidence="5 8" id="KW-0472">Membrane</keyword>
<dbReference type="PANTHER" id="PTHR31040">
    <property type="entry name" value="NURIM"/>
    <property type="match status" value="1"/>
</dbReference>
<comment type="similarity">
    <text evidence="2">Belongs to the nurim family.</text>
</comment>
<name>A0A6M2DUY0_XENCH</name>
<dbReference type="AlphaFoldDB" id="A0A6M2DUY0"/>
<evidence type="ECO:0000256" key="4">
    <source>
        <dbReference type="ARBA" id="ARBA00022989"/>
    </source>
</evidence>
<dbReference type="GO" id="GO:0005637">
    <property type="term" value="C:nuclear inner membrane"/>
    <property type="evidence" value="ECO:0007669"/>
    <property type="project" value="UniProtKB-SubCell"/>
</dbReference>